<accession>A0A1G2PX21</accession>
<feature type="chain" id="PRO_5009583947" description="Type 4 fimbrial biogenesis protein PilX N-terminal domain-containing protein" evidence="1">
    <location>
        <begin position="22"/>
        <end position="346"/>
    </location>
</feature>
<proteinExistence type="predicted"/>
<protein>
    <recommendedName>
        <fullName evidence="4">Type 4 fimbrial biogenesis protein PilX N-terminal domain-containing protein</fullName>
    </recommendedName>
</protein>
<comment type="caution">
    <text evidence="2">The sequence shown here is derived from an EMBL/GenBank/DDBJ whole genome shotgun (WGS) entry which is preliminary data.</text>
</comment>
<organism evidence="2 3">
    <name type="scientific">Candidatus Terrybacteria bacterium RIFCSPLOWO2_01_FULL_40_23</name>
    <dbReference type="NCBI Taxonomy" id="1802366"/>
    <lineage>
        <taxon>Bacteria</taxon>
        <taxon>Candidatus Terryibacteriota</taxon>
    </lineage>
</organism>
<dbReference type="EMBL" id="MHSW01000003">
    <property type="protein sequence ID" value="OHA52884.1"/>
    <property type="molecule type" value="Genomic_DNA"/>
</dbReference>
<evidence type="ECO:0000313" key="3">
    <source>
        <dbReference type="Proteomes" id="UP000176951"/>
    </source>
</evidence>
<evidence type="ECO:0008006" key="4">
    <source>
        <dbReference type="Google" id="ProtNLM"/>
    </source>
</evidence>
<keyword evidence="1" id="KW-0732">Signal</keyword>
<feature type="signal peptide" evidence="1">
    <location>
        <begin position="1"/>
        <end position="21"/>
    </location>
</feature>
<name>A0A1G2PX21_9BACT</name>
<sequence length="346" mass="36224">MVVFAVGLLSLGAVLITATSAATEAQKAQNNTHSDQAFYTAESNMQEATLQYLNDNTYEGSIIPDLNTTTNVDIDVDNEDSHWPLVFIRGLADKTITNRKVLHVIDLFPAGSTFNYPAYSGADISLTSGSVTINDGGGIFANGDIDKHQNSVIDGGAYAGGTINTTENIGGTTATGVEPIPFPNIDYSSPTSPYQLNGLHFPNANAARTYLLGNPINAIVVVDDNSDLNLSGINTNLTGSLVVNGDLTISGGTYTASPNTYAALVVGGNLTISGGTQVNGLIYVKGSCDISTTGLGSIYGTILCQNGITLGGNTTINFDPDLLDNWKDLAGLDKTENPVVSQWNEE</sequence>
<gene>
    <name evidence="2" type="ORF">A3A97_04265</name>
</gene>
<dbReference type="Proteomes" id="UP000176951">
    <property type="component" value="Unassembled WGS sequence"/>
</dbReference>
<evidence type="ECO:0000313" key="2">
    <source>
        <dbReference type="EMBL" id="OHA52884.1"/>
    </source>
</evidence>
<reference evidence="2 3" key="1">
    <citation type="journal article" date="2016" name="Nat. Commun.">
        <title>Thousands of microbial genomes shed light on interconnected biogeochemical processes in an aquifer system.</title>
        <authorList>
            <person name="Anantharaman K."/>
            <person name="Brown C.T."/>
            <person name="Hug L.A."/>
            <person name="Sharon I."/>
            <person name="Castelle C.J."/>
            <person name="Probst A.J."/>
            <person name="Thomas B.C."/>
            <person name="Singh A."/>
            <person name="Wilkins M.J."/>
            <person name="Karaoz U."/>
            <person name="Brodie E.L."/>
            <person name="Williams K.H."/>
            <person name="Hubbard S.S."/>
            <person name="Banfield J.F."/>
        </authorList>
    </citation>
    <scope>NUCLEOTIDE SEQUENCE [LARGE SCALE GENOMIC DNA]</scope>
</reference>
<dbReference type="AlphaFoldDB" id="A0A1G2PX21"/>
<evidence type="ECO:0000256" key="1">
    <source>
        <dbReference type="SAM" id="SignalP"/>
    </source>
</evidence>